<sequence>MAFKQYFIILGVLFVMLLLTSQAATRELRPFSSKHFMPNEEKRVQLVGLKAGGGRQRSDDPWDGNY</sequence>
<organism evidence="2">
    <name type="scientific">Manihot esculenta</name>
    <name type="common">Cassava</name>
    <name type="synonym">Jatropha manihot</name>
    <dbReference type="NCBI Taxonomy" id="3983"/>
    <lineage>
        <taxon>Eukaryota</taxon>
        <taxon>Viridiplantae</taxon>
        <taxon>Streptophyta</taxon>
        <taxon>Embryophyta</taxon>
        <taxon>Tracheophyta</taxon>
        <taxon>Spermatophyta</taxon>
        <taxon>Magnoliopsida</taxon>
        <taxon>eudicotyledons</taxon>
        <taxon>Gunneridae</taxon>
        <taxon>Pentapetalae</taxon>
        <taxon>rosids</taxon>
        <taxon>fabids</taxon>
        <taxon>Malpighiales</taxon>
        <taxon>Euphorbiaceae</taxon>
        <taxon>Crotonoideae</taxon>
        <taxon>Manihoteae</taxon>
        <taxon>Manihot</taxon>
    </lineage>
</organism>
<accession>A0A2C9VQN4</accession>
<evidence type="ECO:0000256" key="1">
    <source>
        <dbReference type="SAM" id="SignalP"/>
    </source>
</evidence>
<feature type="chain" id="PRO_5012474516" evidence="1">
    <location>
        <begin position="24"/>
        <end position="66"/>
    </location>
</feature>
<reference evidence="2" key="1">
    <citation type="submission" date="2016-02" db="EMBL/GenBank/DDBJ databases">
        <title>WGS assembly of Manihot esculenta.</title>
        <authorList>
            <person name="Bredeson J.V."/>
            <person name="Prochnik S.E."/>
            <person name="Lyons J.B."/>
            <person name="Schmutz J."/>
            <person name="Grimwood J."/>
            <person name="Vrebalov J."/>
            <person name="Bart R.S."/>
            <person name="Amuge T."/>
            <person name="Ferguson M.E."/>
            <person name="Green R."/>
            <person name="Putnam N."/>
            <person name="Stites J."/>
            <person name="Rounsley S."/>
            <person name="Rokhsar D.S."/>
        </authorList>
    </citation>
    <scope>NUCLEOTIDE SEQUENCE [LARGE SCALE GENOMIC DNA]</scope>
    <source>
        <tissue evidence="2">Leaf</tissue>
    </source>
</reference>
<feature type="signal peptide" evidence="1">
    <location>
        <begin position="1"/>
        <end position="23"/>
    </location>
</feature>
<dbReference type="AlphaFoldDB" id="A0A2C9VQN4"/>
<dbReference type="EMBL" id="CM004392">
    <property type="protein sequence ID" value="OAY48138.1"/>
    <property type="molecule type" value="Genomic_DNA"/>
</dbReference>
<protein>
    <submittedName>
        <fullName evidence="2">Uncharacterized protein</fullName>
    </submittedName>
</protein>
<proteinExistence type="predicted"/>
<evidence type="ECO:0000313" key="2">
    <source>
        <dbReference type="EMBL" id="OAY48138.1"/>
    </source>
</evidence>
<gene>
    <name evidence="2" type="ORF">MANES_06G134300</name>
</gene>
<keyword evidence="1" id="KW-0732">Signal</keyword>
<name>A0A2C9VQN4_MANES</name>